<protein>
    <submittedName>
        <fullName evidence="2">Uncharacterized protein</fullName>
    </submittedName>
</protein>
<accession>A0A0J0XMU9</accession>
<reference evidence="2 3" key="1">
    <citation type="submission" date="2015-03" db="EMBL/GenBank/DDBJ databases">
        <title>Genomics and transcriptomics of the oil-accumulating basidiomycete yeast T. oleaginosus allow insights into substrate utilization and the diverse evolutionary trajectories of mating systems in fungi.</title>
        <authorList>
            <consortium name="DOE Joint Genome Institute"/>
            <person name="Kourist R."/>
            <person name="Kracht O."/>
            <person name="Bracharz F."/>
            <person name="Lipzen A."/>
            <person name="Nolan M."/>
            <person name="Ohm R."/>
            <person name="Grigoriev I."/>
            <person name="Sun S."/>
            <person name="Heitman J."/>
            <person name="Bruck T."/>
            <person name="Nowrousian M."/>
        </authorList>
    </citation>
    <scope>NUCLEOTIDE SEQUENCE [LARGE SCALE GENOMIC DNA]</scope>
    <source>
        <strain evidence="2 3">IBC0246</strain>
    </source>
</reference>
<dbReference type="AlphaFoldDB" id="A0A0J0XMU9"/>
<feature type="region of interest" description="Disordered" evidence="1">
    <location>
        <begin position="24"/>
        <end position="58"/>
    </location>
</feature>
<evidence type="ECO:0000313" key="3">
    <source>
        <dbReference type="Proteomes" id="UP000053611"/>
    </source>
</evidence>
<dbReference type="GeneID" id="28988068"/>
<proteinExistence type="predicted"/>
<dbReference type="RefSeq" id="XP_018278917.1">
    <property type="nucleotide sequence ID" value="XM_018427465.1"/>
</dbReference>
<evidence type="ECO:0000256" key="1">
    <source>
        <dbReference type="SAM" id="MobiDB-lite"/>
    </source>
</evidence>
<gene>
    <name evidence="2" type="ORF">CC85DRAFT_84999</name>
</gene>
<sequence>MQAADARAADSDDPDAVASLSGTVCDRVSTTTPDPTARPAVVFPSPNRSNRLALTSSQSRPSSSALVLPIGASLSQDTVAVVQAMEGLLSHELDHTRRAIEQDSPFDSSSTLFNTDNSTMAPRKFSFDPSAFPHLFDRIISDLELQHLVSLRNACRFLRKYLEPFLVRHIVLVFDPATRKVHPSWPLERSPLDPTKNTWRAAPVTDAAKIIDLCERFVSSRMRRGTAYPTELATLTDVDMIRDFTGIVTLRRASPWPLTSPLPPTREWVAWIRVLCSSLWDPNFVNVSEHVVLNLGWGVEYHRDGGRPSRPVNVTIAFPGPWCCAKHGLQFEKHTRQCLLCSTTERCVVNPRQDPCTPGPSSAYQDPLLVNLATLIRRYIHRNPLINGEPALITLVNFDKFAETIIPHVSARNTKECFIGMVRFDFSRFADSFRPSRESISRHLLFRRLDKYRSIIGPEKFRLRHEVPSYCPIEVAGGYWRTY</sequence>
<dbReference type="Proteomes" id="UP000053611">
    <property type="component" value="Unassembled WGS sequence"/>
</dbReference>
<name>A0A0J0XMU9_9TREE</name>
<keyword evidence="3" id="KW-1185">Reference proteome</keyword>
<organism evidence="2 3">
    <name type="scientific">Cutaneotrichosporon oleaginosum</name>
    <dbReference type="NCBI Taxonomy" id="879819"/>
    <lineage>
        <taxon>Eukaryota</taxon>
        <taxon>Fungi</taxon>
        <taxon>Dikarya</taxon>
        <taxon>Basidiomycota</taxon>
        <taxon>Agaricomycotina</taxon>
        <taxon>Tremellomycetes</taxon>
        <taxon>Trichosporonales</taxon>
        <taxon>Trichosporonaceae</taxon>
        <taxon>Cutaneotrichosporon</taxon>
    </lineage>
</organism>
<feature type="compositionally biased region" description="Polar residues" evidence="1">
    <location>
        <begin position="46"/>
        <end position="58"/>
    </location>
</feature>
<dbReference type="EMBL" id="KQ087205">
    <property type="protein sequence ID" value="KLT42426.1"/>
    <property type="molecule type" value="Genomic_DNA"/>
</dbReference>
<evidence type="ECO:0000313" key="2">
    <source>
        <dbReference type="EMBL" id="KLT42426.1"/>
    </source>
</evidence>